<accession>A0A1T4S803</accession>
<evidence type="ECO:0000313" key="2">
    <source>
        <dbReference type="Proteomes" id="UP000190092"/>
    </source>
</evidence>
<dbReference type="RefSeq" id="WP_085936071.1">
    <property type="nucleotide sequence ID" value="NZ_FUWJ01000007.1"/>
</dbReference>
<name>A0A1T4S803_9HYPH</name>
<dbReference type="EMBL" id="FUWJ01000007">
    <property type="protein sequence ID" value="SKA24322.1"/>
    <property type="molecule type" value="Genomic_DNA"/>
</dbReference>
<dbReference type="OrthoDB" id="1841591at2"/>
<evidence type="ECO:0000313" key="1">
    <source>
        <dbReference type="EMBL" id="SKA24322.1"/>
    </source>
</evidence>
<sequence length="236" mass="26980">MALDVYVGSLTRYYAGEWENVAEKAARERGERQNQNPARRAPDQIGESDRIRLRVLEWRTVLARSLGDNIDEPLEWNEAARAPYFTGRPGWDGFGSLVLWAAYAEHPLMSLPSALPEEWDNDPALIRSNAEGFRSRYSHLVRNVELWLPCAFRFTFEGQDVDGRRIVVGSVNTLASQLADLNGATWKVDEEELSSWERRRPGADATLELRARYAFAVMRNLARQALEHSLPMKLDY</sequence>
<gene>
    <name evidence="1" type="ORF">SAMN02745126_04392</name>
</gene>
<dbReference type="Proteomes" id="UP000190092">
    <property type="component" value="Unassembled WGS sequence"/>
</dbReference>
<proteinExistence type="predicted"/>
<keyword evidence="2" id="KW-1185">Reference proteome</keyword>
<protein>
    <submittedName>
        <fullName evidence="1">Uncharacterized protein</fullName>
    </submittedName>
</protein>
<organism evidence="1 2">
    <name type="scientific">Enhydrobacter aerosaccus</name>
    <dbReference type="NCBI Taxonomy" id="225324"/>
    <lineage>
        <taxon>Bacteria</taxon>
        <taxon>Pseudomonadati</taxon>
        <taxon>Pseudomonadota</taxon>
        <taxon>Alphaproteobacteria</taxon>
        <taxon>Hyphomicrobiales</taxon>
        <taxon>Enhydrobacter</taxon>
    </lineage>
</organism>
<dbReference type="AlphaFoldDB" id="A0A1T4S803"/>
<reference evidence="2" key="1">
    <citation type="submission" date="2017-02" db="EMBL/GenBank/DDBJ databases">
        <authorList>
            <person name="Varghese N."/>
            <person name="Submissions S."/>
        </authorList>
    </citation>
    <scope>NUCLEOTIDE SEQUENCE [LARGE SCALE GENOMIC DNA]</scope>
    <source>
        <strain evidence="2">ATCC 27094</strain>
    </source>
</reference>